<dbReference type="Proteomes" id="UP000050783">
    <property type="component" value="Unassembled WGS sequence"/>
</dbReference>
<gene>
    <name evidence="2" type="ORF">RUA4292_00260</name>
</gene>
<proteinExistence type="predicted"/>
<dbReference type="EMBL" id="CYPU01000007">
    <property type="protein sequence ID" value="CUH46096.1"/>
    <property type="molecule type" value="Genomic_DNA"/>
</dbReference>
<evidence type="ECO:0000313" key="3">
    <source>
        <dbReference type="Proteomes" id="UP000050783"/>
    </source>
</evidence>
<feature type="region of interest" description="Disordered" evidence="1">
    <location>
        <begin position="221"/>
        <end position="254"/>
    </location>
</feature>
<reference evidence="2 3" key="1">
    <citation type="submission" date="2015-09" db="EMBL/GenBank/DDBJ databases">
        <authorList>
            <consortium name="Swine Surveillance"/>
        </authorList>
    </citation>
    <scope>NUCLEOTIDE SEQUENCE [LARGE SCALE GENOMIC DNA]</scope>
    <source>
        <strain evidence="2 3">CECT 4292</strain>
    </source>
</reference>
<sequence length="254" mass="28602">MDRITLETSRVILKVCTQAFPNAILVRPVLDEKFRLKELAEVTTDVTDDGVWLIDGTTSVADKKTCPSRYVLPTEGQLQIHLRFNLWKWPRPRYSQRSCEIASQDLGRKLIVAGLSGMPKDEEVAFSSFQISTQFPTSDFAARAGLSVLGDALKAVLPEAGLKQVNLDTDQVVATFTQPLDLALYQWCKSGPNRWLEVTRESGDGPWLGVCPECPRHITRAALQSPIPPNSPRRRNRSDRHRRLTGHPNTWKTR</sequence>
<dbReference type="AlphaFoldDB" id="A0A0P1ERM6"/>
<accession>A0A0P1ERM6</accession>
<evidence type="ECO:0000313" key="2">
    <source>
        <dbReference type="EMBL" id="CUH46096.1"/>
    </source>
</evidence>
<organism evidence="2 3">
    <name type="scientific">Ruegeria atlantica</name>
    <dbReference type="NCBI Taxonomy" id="81569"/>
    <lineage>
        <taxon>Bacteria</taxon>
        <taxon>Pseudomonadati</taxon>
        <taxon>Pseudomonadota</taxon>
        <taxon>Alphaproteobacteria</taxon>
        <taxon>Rhodobacterales</taxon>
        <taxon>Roseobacteraceae</taxon>
        <taxon>Ruegeria</taxon>
    </lineage>
</organism>
<evidence type="ECO:0000256" key="1">
    <source>
        <dbReference type="SAM" id="MobiDB-lite"/>
    </source>
</evidence>
<name>A0A0P1ERM6_9RHOB</name>
<feature type="compositionally biased region" description="Basic residues" evidence="1">
    <location>
        <begin position="232"/>
        <end position="245"/>
    </location>
</feature>
<protein>
    <submittedName>
        <fullName evidence="2">Uncharacterized protein</fullName>
    </submittedName>
</protein>